<evidence type="ECO:0000256" key="1">
    <source>
        <dbReference type="ARBA" id="ARBA00001966"/>
    </source>
</evidence>
<dbReference type="Pfam" id="PF04055">
    <property type="entry name" value="Radical_SAM"/>
    <property type="match status" value="1"/>
</dbReference>
<proteinExistence type="predicted"/>
<dbReference type="GO" id="GO:0003824">
    <property type="term" value="F:catalytic activity"/>
    <property type="evidence" value="ECO:0007669"/>
    <property type="project" value="InterPro"/>
</dbReference>
<evidence type="ECO:0000259" key="7">
    <source>
        <dbReference type="PROSITE" id="PS51918"/>
    </source>
</evidence>
<accession>A0A367ZLE2</accession>
<dbReference type="SFLD" id="SFLDG01083">
    <property type="entry name" value="Uncharacterised_Radical_SAM_Su"/>
    <property type="match status" value="1"/>
</dbReference>
<dbReference type="SUPFAM" id="SSF46785">
    <property type="entry name" value="Winged helix' DNA-binding domain"/>
    <property type="match status" value="1"/>
</dbReference>
<feature type="domain" description="Radical SAM core" evidence="7">
    <location>
        <begin position="14"/>
        <end position="247"/>
    </location>
</feature>
<evidence type="ECO:0000256" key="6">
    <source>
        <dbReference type="ARBA" id="ARBA00023014"/>
    </source>
</evidence>
<evidence type="ECO:0000313" key="9">
    <source>
        <dbReference type="Proteomes" id="UP000252355"/>
    </source>
</evidence>
<dbReference type="Gene3D" id="3.20.20.70">
    <property type="entry name" value="Aldolase class I"/>
    <property type="match status" value="1"/>
</dbReference>
<evidence type="ECO:0000256" key="5">
    <source>
        <dbReference type="ARBA" id="ARBA00023004"/>
    </source>
</evidence>
<dbReference type="Gene3D" id="1.10.10.10">
    <property type="entry name" value="Winged helix-like DNA-binding domain superfamily/Winged helix DNA-binding domain"/>
    <property type="match status" value="1"/>
</dbReference>
<keyword evidence="4" id="KW-0479">Metal-binding</keyword>
<protein>
    <submittedName>
        <fullName evidence="8">Radical SAM domain protein</fullName>
    </submittedName>
</protein>
<dbReference type="PROSITE" id="PS51918">
    <property type="entry name" value="RADICAL_SAM"/>
    <property type="match status" value="1"/>
</dbReference>
<comment type="caution">
    <text evidence="8">The sequence shown here is derived from an EMBL/GenBank/DDBJ whole genome shotgun (WGS) entry which is preliminary data.</text>
</comment>
<gene>
    <name evidence="8" type="ORF">OZSIB_1194</name>
</gene>
<dbReference type="Proteomes" id="UP000252355">
    <property type="component" value="Unassembled WGS sequence"/>
</dbReference>
<dbReference type="EMBL" id="QOQW01000020">
    <property type="protein sequence ID" value="RCK78667.1"/>
    <property type="molecule type" value="Genomic_DNA"/>
</dbReference>
<dbReference type="Pfam" id="PF17782">
    <property type="entry name" value="WHD_DprA"/>
    <property type="match status" value="1"/>
</dbReference>
<dbReference type="InterPro" id="IPR007197">
    <property type="entry name" value="rSAM"/>
</dbReference>
<organism evidence="8 9">
    <name type="scientific">Candidatus Ozemobacter sibiricus</name>
    <dbReference type="NCBI Taxonomy" id="2268124"/>
    <lineage>
        <taxon>Bacteria</taxon>
        <taxon>Candidatus Ozemobacteria</taxon>
        <taxon>Candidatus Ozemobacterales</taxon>
        <taxon>Candidatus Ozemobacteraceae</taxon>
        <taxon>Candidatus Ozemobacter</taxon>
    </lineage>
</organism>
<keyword evidence="3" id="KW-0949">S-adenosyl-L-methionine</keyword>
<keyword evidence="5" id="KW-0408">Iron</keyword>
<dbReference type="InterPro" id="IPR036390">
    <property type="entry name" value="WH_DNA-bd_sf"/>
</dbReference>
<dbReference type="InterPro" id="IPR013785">
    <property type="entry name" value="Aldolase_TIM"/>
</dbReference>
<comment type="cofactor">
    <cofactor evidence="1">
        <name>[4Fe-4S] cluster</name>
        <dbReference type="ChEBI" id="CHEBI:49883"/>
    </cofactor>
</comment>
<name>A0A367ZLE2_9BACT</name>
<evidence type="ECO:0000256" key="4">
    <source>
        <dbReference type="ARBA" id="ARBA00022723"/>
    </source>
</evidence>
<dbReference type="CDD" id="cd01335">
    <property type="entry name" value="Radical_SAM"/>
    <property type="match status" value="1"/>
</dbReference>
<dbReference type="PANTHER" id="PTHR43787">
    <property type="entry name" value="FEMO COFACTOR BIOSYNTHESIS PROTEIN NIFB-RELATED"/>
    <property type="match status" value="1"/>
</dbReference>
<dbReference type="InterPro" id="IPR058240">
    <property type="entry name" value="rSAM_sf"/>
</dbReference>
<dbReference type="InterPro" id="IPR041614">
    <property type="entry name" value="DprA_WH"/>
</dbReference>
<reference evidence="8 9" key="1">
    <citation type="submission" date="2018-05" db="EMBL/GenBank/DDBJ databases">
        <title>A metagenomic window into the 2 km-deep terrestrial subsurface aquifer revealed taxonomically and functionally diverse microbial community comprising novel uncultured bacterial lineages.</title>
        <authorList>
            <person name="Kadnikov V.V."/>
            <person name="Mardanov A.V."/>
            <person name="Beletsky A.V."/>
            <person name="Banks D."/>
            <person name="Pimenov N.V."/>
            <person name="Frank Y.A."/>
            <person name="Karnachuk O.V."/>
            <person name="Ravin N.V."/>
        </authorList>
    </citation>
    <scope>NUCLEOTIDE SEQUENCE [LARGE SCALE GENOMIC DNA]</scope>
    <source>
        <strain evidence="8">BY5</strain>
    </source>
</reference>
<sequence length="309" mass="34547">MSRFVFGPVPSRRLGQSLGVDLTPTKTCTLDCRYCQLVPTSHPTTERTMFCSPEEVLAELRQVLSSIAAPDWITISGTGEPTLHAGLGRILEGIRELGIAPSCVITNSTLLDRPDVRADLRLADRLLPTLCTVQPATFERIHRPVPGLRLDRILDGLRELARSYQGILDLEIFVCKGLNDTPEEIEGLRRYLATLARFDAIYLNTAIRPPRDPAIVAATPEDLEAFRRALDPRWRVTTAFEHTALPRRVDRTPPPPRQGVLDLLLRHPCTPEQLERVLNLPATTLADTLHALEQEGRIVRCPDGQWRLA</sequence>
<evidence type="ECO:0000256" key="3">
    <source>
        <dbReference type="ARBA" id="ARBA00022691"/>
    </source>
</evidence>
<dbReference type="PANTHER" id="PTHR43787:SF11">
    <property type="entry name" value="UPF0026 PROTEIN SLR1464"/>
    <property type="match status" value="1"/>
</dbReference>
<dbReference type="InterPro" id="IPR040084">
    <property type="entry name" value="GTPase_Obg"/>
</dbReference>
<keyword evidence="6" id="KW-0411">Iron-sulfur</keyword>
<dbReference type="SUPFAM" id="SSF102114">
    <property type="entry name" value="Radical SAM enzymes"/>
    <property type="match status" value="1"/>
</dbReference>
<evidence type="ECO:0000256" key="2">
    <source>
        <dbReference type="ARBA" id="ARBA00022485"/>
    </source>
</evidence>
<dbReference type="GO" id="GO:0046872">
    <property type="term" value="F:metal ion binding"/>
    <property type="evidence" value="ECO:0007669"/>
    <property type="project" value="UniProtKB-KW"/>
</dbReference>
<dbReference type="InterPro" id="IPR036388">
    <property type="entry name" value="WH-like_DNA-bd_sf"/>
</dbReference>
<dbReference type="GO" id="GO:0051539">
    <property type="term" value="F:4 iron, 4 sulfur cluster binding"/>
    <property type="evidence" value="ECO:0007669"/>
    <property type="project" value="UniProtKB-KW"/>
</dbReference>
<evidence type="ECO:0000313" key="8">
    <source>
        <dbReference type="EMBL" id="RCK78667.1"/>
    </source>
</evidence>
<dbReference type="AlphaFoldDB" id="A0A367ZLE2"/>
<keyword evidence="2" id="KW-0004">4Fe-4S</keyword>
<dbReference type="SFLD" id="SFLDS00029">
    <property type="entry name" value="Radical_SAM"/>
    <property type="match status" value="1"/>
</dbReference>